<keyword evidence="2" id="KW-0413">Isomerase</keyword>
<dbReference type="InterPro" id="IPR027304">
    <property type="entry name" value="Trigger_fact/SurA_dom_sf"/>
</dbReference>
<proteinExistence type="predicted"/>
<accession>X1QZN6</accession>
<gene>
    <name evidence="4" type="ORF">S06H3_61901</name>
</gene>
<name>X1QZN6_9ZZZZ</name>
<evidence type="ECO:0000256" key="2">
    <source>
        <dbReference type="ARBA" id="ARBA00023235"/>
    </source>
</evidence>
<feature type="domain" description="Trigger factor C-terminal" evidence="3">
    <location>
        <begin position="1"/>
        <end position="114"/>
    </location>
</feature>
<organism evidence="4">
    <name type="scientific">marine sediment metagenome</name>
    <dbReference type="NCBI Taxonomy" id="412755"/>
    <lineage>
        <taxon>unclassified sequences</taxon>
        <taxon>metagenomes</taxon>
        <taxon>ecological metagenomes</taxon>
    </lineage>
</organism>
<dbReference type="GO" id="GO:0006457">
    <property type="term" value="P:protein folding"/>
    <property type="evidence" value="ECO:0007669"/>
    <property type="project" value="InterPro"/>
</dbReference>
<keyword evidence="1" id="KW-0697">Rotamase</keyword>
<reference evidence="4" key="1">
    <citation type="journal article" date="2014" name="Front. Microbiol.">
        <title>High frequency of phylogenetically diverse reductive dehalogenase-homologous genes in deep subseafloor sedimentary metagenomes.</title>
        <authorList>
            <person name="Kawai M."/>
            <person name="Futagami T."/>
            <person name="Toyoda A."/>
            <person name="Takaki Y."/>
            <person name="Nishi S."/>
            <person name="Hori S."/>
            <person name="Arai W."/>
            <person name="Tsubouchi T."/>
            <person name="Morono Y."/>
            <person name="Uchiyama I."/>
            <person name="Ito T."/>
            <person name="Fujiyama A."/>
            <person name="Inagaki F."/>
            <person name="Takami H."/>
        </authorList>
    </citation>
    <scope>NUCLEOTIDE SEQUENCE</scope>
    <source>
        <strain evidence="4">Expedition CK06-06</strain>
    </source>
</reference>
<dbReference type="InterPro" id="IPR037041">
    <property type="entry name" value="Trigger_fac_C_sf"/>
</dbReference>
<evidence type="ECO:0000259" key="3">
    <source>
        <dbReference type="Pfam" id="PF05698"/>
    </source>
</evidence>
<sequence length="132" mass="15347">EINRLLNRQLQQWQMDDKGLEKYLASINKTEEELREELRPLATRRVTRSLVLGKVAEEEKIEVGDPEIDAEIEEMGKSATENKEELQKFLNTPQSRESIKQVLVTQKTIQRLVEIAKGSNIDIEESQKEEKK</sequence>
<dbReference type="SUPFAM" id="SSF109998">
    <property type="entry name" value="Triger factor/SurA peptide-binding domain-like"/>
    <property type="match status" value="1"/>
</dbReference>
<dbReference type="AlphaFoldDB" id="X1QZN6"/>
<dbReference type="Pfam" id="PF05698">
    <property type="entry name" value="Trigger_C"/>
    <property type="match status" value="1"/>
</dbReference>
<dbReference type="InterPro" id="IPR008880">
    <property type="entry name" value="Trigger_fac_C"/>
</dbReference>
<dbReference type="EMBL" id="BARV01040686">
    <property type="protein sequence ID" value="GAI56320.1"/>
    <property type="molecule type" value="Genomic_DNA"/>
</dbReference>
<evidence type="ECO:0000313" key="4">
    <source>
        <dbReference type="EMBL" id="GAI56320.1"/>
    </source>
</evidence>
<comment type="caution">
    <text evidence="4">The sequence shown here is derived from an EMBL/GenBank/DDBJ whole genome shotgun (WGS) entry which is preliminary data.</text>
</comment>
<feature type="non-terminal residue" evidence="4">
    <location>
        <position position="1"/>
    </location>
</feature>
<dbReference type="GO" id="GO:0015031">
    <property type="term" value="P:protein transport"/>
    <property type="evidence" value="ECO:0007669"/>
    <property type="project" value="InterPro"/>
</dbReference>
<dbReference type="GO" id="GO:0003755">
    <property type="term" value="F:peptidyl-prolyl cis-trans isomerase activity"/>
    <property type="evidence" value="ECO:0007669"/>
    <property type="project" value="UniProtKB-KW"/>
</dbReference>
<protein>
    <recommendedName>
        <fullName evidence="3">Trigger factor C-terminal domain-containing protein</fullName>
    </recommendedName>
</protein>
<evidence type="ECO:0000256" key="1">
    <source>
        <dbReference type="ARBA" id="ARBA00023110"/>
    </source>
</evidence>
<dbReference type="Gene3D" id="1.10.3120.10">
    <property type="entry name" value="Trigger factor, C-terminal domain"/>
    <property type="match status" value="1"/>
</dbReference>